<dbReference type="InterPro" id="IPR013874">
    <property type="entry name" value="Cdc37_Hsp90-bd"/>
</dbReference>
<evidence type="ECO:0000313" key="7">
    <source>
        <dbReference type="Proteomes" id="UP000663855"/>
    </source>
</evidence>
<evidence type="ECO:0000256" key="1">
    <source>
        <dbReference type="ARBA" id="ARBA00004496"/>
    </source>
</evidence>
<feature type="compositionally biased region" description="Basic and acidic residues" evidence="4">
    <location>
        <begin position="239"/>
        <end position="259"/>
    </location>
</feature>
<protein>
    <recommendedName>
        <fullName evidence="5">Cdc37 Hsp90 binding domain-containing protein</fullName>
    </recommendedName>
</protein>
<dbReference type="GO" id="GO:0006457">
    <property type="term" value="P:protein folding"/>
    <property type="evidence" value="ECO:0007669"/>
    <property type="project" value="TreeGrafter"/>
</dbReference>
<evidence type="ECO:0000313" key="6">
    <source>
        <dbReference type="EMBL" id="CAF1585636.1"/>
    </source>
</evidence>
<dbReference type="Proteomes" id="UP000663855">
    <property type="component" value="Unassembled WGS sequence"/>
</dbReference>
<dbReference type="PANTHER" id="PTHR12800">
    <property type="entry name" value="CDC37-RELATED"/>
    <property type="match status" value="1"/>
</dbReference>
<dbReference type="Pfam" id="PF08565">
    <property type="entry name" value="CDC37_M"/>
    <property type="match status" value="1"/>
</dbReference>
<reference evidence="6" key="1">
    <citation type="submission" date="2021-02" db="EMBL/GenBank/DDBJ databases">
        <authorList>
            <person name="Nowell W R."/>
        </authorList>
    </citation>
    <scope>NUCLEOTIDE SEQUENCE</scope>
</reference>
<comment type="subcellular location">
    <subcellularLocation>
        <location evidence="1">Cytoplasm</location>
    </subcellularLocation>
</comment>
<sequence length="336" mass="39349">MAEKTTLDHSLLRNVNAGRRLEKAQETNVQTAKSEVKIAIKDKTVTLIKRKKRYQQEVQKLEIISKFTDEESERLYQLRCEKSVFFEADLTDDNNDGDDDGDDEDSSEYTDDEQEKTKEQKEFITTHKSNIKEYGEHHYHDAQKFLEDHVELVSEETVNYMVGWCIHEEMHEYFFFMEHLAQQVMFIKSIIRIIQSSKSDPTQCVQTFFERMANDKQYEHEFLHELSAFKERIEQHARQNNDDLTLKNEKEKQQKRLDPDDSGLIEVMKSSSTELQKGSESRDDFLQLTGVLSNVSQEKATNFLGHSMESTLWEPNVEGAKGDDEESVIHVENDIF</sequence>
<evidence type="ECO:0000256" key="3">
    <source>
        <dbReference type="ARBA" id="ARBA00022490"/>
    </source>
</evidence>
<dbReference type="GO" id="GO:0051082">
    <property type="term" value="F:unfolded protein binding"/>
    <property type="evidence" value="ECO:0007669"/>
    <property type="project" value="TreeGrafter"/>
</dbReference>
<dbReference type="EMBL" id="CAJNOV010016169">
    <property type="protein sequence ID" value="CAF1585636.1"/>
    <property type="molecule type" value="Genomic_DNA"/>
</dbReference>
<feature type="region of interest" description="Disordered" evidence="4">
    <location>
        <begin position="90"/>
        <end position="121"/>
    </location>
</feature>
<dbReference type="InterPro" id="IPR004918">
    <property type="entry name" value="Cdc37"/>
</dbReference>
<feature type="compositionally biased region" description="Acidic residues" evidence="4">
    <location>
        <begin position="90"/>
        <end position="114"/>
    </location>
</feature>
<proteinExistence type="inferred from homology"/>
<evidence type="ECO:0000256" key="2">
    <source>
        <dbReference type="ARBA" id="ARBA00006222"/>
    </source>
</evidence>
<dbReference type="GO" id="GO:0050821">
    <property type="term" value="P:protein stabilization"/>
    <property type="evidence" value="ECO:0007669"/>
    <property type="project" value="TreeGrafter"/>
</dbReference>
<organism evidence="6 7">
    <name type="scientific">Rotaria magnacalcarata</name>
    <dbReference type="NCBI Taxonomy" id="392030"/>
    <lineage>
        <taxon>Eukaryota</taxon>
        <taxon>Metazoa</taxon>
        <taxon>Spiralia</taxon>
        <taxon>Gnathifera</taxon>
        <taxon>Rotifera</taxon>
        <taxon>Eurotatoria</taxon>
        <taxon>Bdelloidea</taxon>
        <taxon>Philodinida</taxon>
        <taxon>Philodinidae</taxon>
        <taxon>Rotaria</taxon>
    </lineage>
</organism>
<dbReference type="GO" id="GO:0051087">
    <property type="term" value="F:protein-folding chaperone binding"/>
    <property type="evidence" value="ECO:0007669"/>
    <property type="project" value="TreeGrafter"/>
</dbReference>
<dbReference type="Gene3D" id="1.20.58.610">
    <property type="entry name" value="Cdc37, Hsp90 binding domain"/>
    <property type="match status" value="1"/>
</dbReference>
<feature type="region of interest" description="Disordered" evidence="4">
    <location>
        <begin position="239"/>
        <end position="264"/>
    </location>
</feature>
<accession>A0A815ZJW0</accession>
<feature type="domain" description="Cdc37 Hsp90 binding" evidence="5">
    <location>
        <begin position="94"/>
        <end position="252"/>
    </location>
</feature>
<comment type="caution">
    <text evidence="6">The sequence shown here is derived from an EMBL/GenBank/DDBJ whole genome shotgun (WGS) entry which is preliminary data.</text>
</comment>
<dbReference type="AlphaFoldDB" id="A0A815ZJW0"/>
<keyword evidence="3" id="KW-0963">Cytoplasm</keyword>
<dbReference type="GO" id="GO:0031072">
    <property type="term" value="F:heat shock protein binding"/>
    <property type="evidence" value="ECO:0007669"/>
    <property type="project" value="TreeGrafter"/>
</dbReference>
<evidence type="ECO:0000259" key="5">
    <source>
        <dbReference type="SMART" id="SM01070"/>
    </source>
</evidence>
<dbReference type="InterPro" id="IPR038189">
    <property type="entry name" value="Cdc37_Hsp90-bd_sf"/>
</dbReference>
<comment type="similarity">
    <text evidence="2">Belongs to the CDC37 family.</text>
</comment>
<dbReference type="SUPFAM" id="SSF101391">
    <property type="entry name" value="Hsp90 co-chaperone CDC37"/>
    <property type="match status" value="1"/>
</dbReference>
<dbReference type="SMART" id="SM01070">
    <property type="entry name" value="CDC37_M"/>
    <property type="match status" value="1"/>
</dbReference>
<dbReference type="PANTHER" id="PTHR12800:SF4">
    <property type="entry name" value="HSP90 CO-CHAPERONE CDC37"/>
    <property type="match status" value="1"/>
</dbReference>
<dbReference type="GO" id="GO:0005737">
    <property type="term" value="C:cytoplasm"/>
    <property type="evidence" value="ECO:0007669"/>
    <property type="project" value="UniProtKB-SubCell"/>
</dbReference>
<evidence type="ECO:0000256" key="4">
    <source>
        <dbReference type="SAM" id="MobiDB-lite"/>
    </source>
</evidence>
<name>A0A815ZJW0_9BILA</name>
<gene>
    <name evidence="6" type="ORF">CJN711_LOCUS33456</name>
</gene>